<evidence type="ECO:0000259" key="2">
    <source>
        <dbReference type="Pfam" id="PF01757"/>
    </source>
</evidence>
<feature type="transmembrane region" description="Helical" evidence="1">
    <location>
        <begin position="184"/>
        <end position="203"/>
    </location>
</feature>
<organism evidence="3 4">
    <name type="scientific">Vandammella animalimorsus</name>
    <dbReference type="NCBI Taxonomy" id="2029117"/>
    <lineage>
        <taxon>Bacteria</taxon>
        <taxon>Pseudomonadati</taxon>
        <taxon>Pseudomonadota</taxon>
        <taxon>Betaproteobacteria</taxon>
        <taxon>Burkholderiales</taxon>
        <taxon>Comamonadaceae</taxon>
        <taxon>Vandammella</taxon>
    </lineage>
</organism>
<keyword evidence="3" id="KW-0012">Acyltransferase</keyword>
<dbReference type="AlphaFoldDB" id="A0A2A2A787"/>
<feature type="transmembrane region" description="Helical" evidence="1">
    <location>
        <begin position="318"/>
        <end position="340"/>
    </location>
</feature>
<reference evidence="3 4" key="1">
    <citation type="submission" date="2017-08" db="EMBL/GenBank/DDBJ databases">
        <title>WGS of Clinical strains of the CDC Group NO-1 linked to zoonotic infections in humans.</title>
        <authorList>
            <person name="Bernier A.-M."/>
            <person name="Bernard K."/>
        </authorList>
    </citation>
    <scope>NUCLEOTIDE SEQUENCE [LARGE SCALE GENOMIC DNA]</scope>
    <source>
        <strain evidence="3 4">NML03-0146</strain>
    </source>
</reference>
<dbReference type="EMBL" id="NSJF01000007">
    <property type="protein sequence ID" value="PAT33676.1"/>
    <property type="molecule type" value="Genomic_DNA"/>
</dbReference>
<dbReference type="RefSeq" id="WP_095550568.1">
    <property type="nucleotide sequence ID" value="NZ_NSJF01000007.1"/>
</dbReference>
<feature type="transmembrane region" description="Helical" evidence="1">
    <location>
        <begin position="132"/>
        <end position="152"/>
    </location>
</feature>
<feature type="domain" description="Acyltransferase 3" evidence="2">
    <location>
        <begin position="11"/>
        <end position="328"/>
    </location>
</feature>
<feature type="transmembrane region" description="Helical" evidence="1">
    <location>
        <begin position="215"/>
        <end position="231"/>
    </location>
</feature>
<protein>
    <submittedName>
        <fullName evidence="3">Acyltransferase</fullName>
    </submittedName>
</protein>
<keyword evidence="1" id="KW-0812">Transmembrane</keyword>
<dbReference type="PANTHER" id="PTHR23028:SF53">
    <property type="entry name" value="ACYL_TRANSF_3 DOMAIN-CONTAINING PROTEIN"/>
    <property type="match status" value="1"/>
</dbReference>
<dbReference type="InterPro" id="IPR002656">
    <property type="entry name" value="Acyl_transf_3_dom"/>
</dbReference>
<evidence type="ECO:0000256" key="1">
    <source>
        <dbReference type="SAM" id="Phobius"/>
    </source>
</evidence>
<dbReference type="GO" id="GO:0016020">
    <property type="term" value="C:membrane"/>
    <property type="evidence" value="ECO:0007669"/>
    <property type="project" value="TreeGrafter"/>
</dbReference>
<feature type="transmembrane region" description="Helical" evidence="1">
    <location>
        <begin position="251"/>
        <end position="270"/>
    </location>
</feature>
<gene>
    <name evidence="3" type="ORF">CK620_12465</name>
</gene>
<feature type="transmembrane region" description="Helical" evidence="1">
    <location>
        <begin position="45"/>
        <end position="71"/>
    </location>
</feature>
<feature type="transmembrane region" description="Helical" evidence="1">
    <location>
        <begin position="159"/>
        <end position="178"/>
    </location>
</feature>
<proteinExistence type="predicted"/>
<dbReference type="Pfam" id="PF01757">
    <property type="entry name" value="Acyl_transf_3"/>
    <property type="match status" value="1"/>
</dbReference>
<dbReference type="GO" id="GO:0016747">
    <property type="term" value="F:acyltransferase activity, transferring groups other than amino-acyl groups"/>
    <property type="evidence" value="ECO:0007669"/>
    <property type="project" value="InterPro"/>
</dbReference>
<dbReference type="InterPro" id="IPR050879">
    <property type="entry name" value="Acyltransferase_3"/>
</dbReference>
<feature type="transmembrane region" description="Helical" evidence="1">
    <location>
        <begin position="92"/>
        <end position="112"/>
    </location>
</feature>
<dbReference type="Proteomes" id="UP000217999">
    <property type="component" value="Unassembled WGS sequence"/>
</dbReference>
<keyword evidence="1" id="KW-1133">Transmembrane helix</keyword>
<accession>A0A2A2A787</accession>
<keyword evidence="1" id="KW-0472">Membrane</keyword>
<evidence type="ECO:0000313" key="4">
    <source>
        <dbReference type="Proteomes" id="UP000217999"/>
    </source>
</evidence>
<sequence length="371" mass="42203">MHVSSSGAHFAALDHVRALAALLVVTWHFLHGQHGQPVPFEGAPAWWPLALFDEGHTGVALFMSLSGYLFARLLEGRRVDFPRFLFNRLLRLLPLLLLVMLLAGLRIVWHGGDGMAYLQALLRGFWQPTWPNGGWSIAVEMHFYLLLPLLLALQARSVWWLWALLALALAGRGLLWAWDGTVQHLAYFTLVGRIDQFLLGMLACRWRGHLAGRHGLAAAVALAFCLFYWWFDASGGFYQRPSYPSPGRLWIVLPLIEALAYAVLIAWYEASVRPSMRGPSCWLARAGAYSYSVYLLHFFIVFDAARWVHAHIMDISNFYVACLWALLFYGLMLLPAHWSYRWVEAPFLRLRVPYIKQDEPSSPASRASRRG</sequence>
<feature type="transmembrane region" description="Helical" evidence="1">
    <location>
        <begin position="282"/>
        <end position="302"/>
    </location>
</feature>
<evidence type="ECO:0000313" key="3">
    <source>
        <dbReference type="EMBL" id="PAT33676.1"/>
    </source>
</evidence>
<comment type="caution">
    <text evidence="3">The sequence shown here is derived from an EMBL/GenBank/DDBJ whole genome shotgun (WGS) entry which is preliminary data.</text>
</comment>
<dbReference type="PANTHER" id="PTHR23028">
    <property type="entry name" value="ACETYLTRANSFERASE"/>
    <property type="match status" value="1"/>
</dbReference>
<name>A0A2A2A787_9BURK</name>
<keyword evidence="3" id="KW-0808">Transferase</keyword>
<dbReference type="GO" id="GO:0000271">
    <property type="term" value="P:polysaccharide biosynthetic process"/>
    <property type="evidence" value="ECO:0007669"/>
    <property type="project" value="TreeGrafter"/>
</dbReference>